<comment type="caution">
    <text evidence="1">The sequence shown here is derived from an EMBL/GenBank/DDBJ whole genome shotgun (WGS) entry which is preliminary data.</text>
</comment>
<sequence>MFKDHGMRVSSPTPSSNTAPWQGSKHLINGLLGSTNKSGLRTADLGRIRRRPAVLVRISVRPS</sequence>
<dbReference type="Proteomes" id="UP000790709">
    <property type="component" value="Unassembled WGS sequence"/>
</dbReference>
<protein>
    <submittedName>
        <fullName evidence="1">Uncharacterized protein</fullName>
    </submittedName>
</protein>
<evidence type="ECO:0000313" key="2">
    <source>
        <dbReference type="Proteomes" id="UP000790709"/>
    </source>
</evidence>
<organism evidence="1 2">
    <name type="scientific">Leucogyrophana mollusca</name>
    <dbReference type="NCBI Taxonomy" id="85980"/>
    <lineage>
        <taxon>Eukaryota</taxon>
        <taxon>Fungi</taxon>
        <taxon>Dikarya</taxon>
        <taxon>Basidiomycota</taxon>
        <taxon>Agaricomycotina</taxon>
        <taxon>Agaricomycetes</taxon>
        <taxon>Agaricomycetidae</taxon>
        <taxon>Boletales</taxon>
        <taxon>Boletales incertae sedis</taxon>
        <taxon>Leucogyrophana</taxon>
    </lineage>
</organism>
<accession>A0ACB8AUM8</accession>
<evidence type="ECO:0000313" key="1">
    <source>
        <dbReference type="EMBL" id="KAH7916884.1"/>
    </source>
</evidence>
<reference evidence="1" key="1">
    <citation type="journal article" date="2021" name="New Phytol.">
        <title>Evolutionary innovations through gain and loss of genes in the ectomycorrhizal Boletales.</title>
        <authorList>
            <person name="Wu G."/>
            <person name="Miyauchi S."/>
            <person name="Morin E."/>
            <person name="Kuo A."/>
            <person name="Drula E."/>
            <person name="Varga T."/>
            <person name="Kohler A."/>
            <person name="Feng B."/>
            <person name="Cao Y."/>
            <person name="Lipzen A."/>
            <person name="Daum C."/>
            <person name="Hundley H."/>
            <person name="Pangilinan J."/>
            <person name="Johnson J."/>
            <person name="Barry K."/>
            <person name="LaButti K."/>
            <person name="Ng V."/>
            <person name="Ahrendt S."/>
            <person name="Min B."/>
            <person name="Choi I.G."/>
            <person name="Park H."/>
            <person name="Plett J.M."/>
            <person name="Magnuson J."/>
            <person name="Spatafora J.W."/>
            <person name="Nagy L.G."/>
            <person name="Henrissat B."/>
            <person name="Grigoriev I.V."/>
            <person name="Yang Z.L."/>
            <person name="Xu J."/>
            <person name="Martin F.M."/>
        </authorList>
    </citation>
    <scope>NUCLEOTIDE SEQUENCE</scope>
    <source>
        <strain evidence="1">KUC20120723A-06</strain>
    </source>
</reference>
<dbReference type="EMBL" id="MU267494">
    <property type="protein sequence ID" value="KAH7916884.1"/>
    <property type="molecule type" value="Genomic_DNA"/>
</dbReference>
<keyword evidence="2" id="KW-1185">Reference proteome</keyword>
<name>A0ACB8AUM8_9AGAM</name>
<feature type="non-terminal residue" evidence="1">
    <location>
        <position position="63"/>
    </location>
</feature>
<proteinExistence type="predicted"/>
<gene>
    <name evidence="1" type="ORF">BV22DRAFT_1042514</name>
</gene>